<evidence type="ECO:0000256" key="1">
    <source>
        <dbReference type="SAM" id="MobiDB-lite"/>
    </source>
</evidence>
<evidence type="ECO:0000313" key="3">
    <source>
        <dbReference type="Proteomes" id="UP001372834"/>
    </source>
</evidence>
<gene>
    <name evidence="2" type="ORF">RUM43_012314</name>
</gene>
<name>A0AAN8S092_POLSC</name>
<reference evidence="2 3" key="1">
    <citation type="submission" date="2023-10" db="EMBL/GenBank/DDBJ databases">
        <title>Genomes of two closely related lineages of the louse Polyplax serrata with different host specificities.</title>
        <authorList>
            <person name="Martinu J."/>
            <person name="Tarabai H."/>
            <person name="Stefka J."/>
            <person name="Hypsa V."/>
        </authorList>
    </citation>
    <scope>NUCLEOTIDE SEQUENCE [LARGE SCALE GENOMIC DNA]</scope>
    <source>
        <strain evidence="2">HR10_N</strain>
    </source>
</reference>
<feature type="region of interest" description="Disordered" evidence="1">
    <location>
        <begin position="52"/>
        <end position="72"/>
    </location>
</feature>
<organism evidence="2 3">
    <name type="scientific">Polyplax serrata</name>
    <name type="common">Common mouse louse</name>
    <dbReference type="NCBI Taxonomy" id="468196"/>
    <lineage>
        <taxon>Eukaryota</taxon>
        <taxon>Metazoa</taxon>
        <taxon>Ecdysozoa</taxon>
        <taxon>Arthropoda</taxon>
        <taxon>Hexapoda</taxon>
        <taxon>Insecta</taxon>
        <taxon>Pterygota</taxon>
        <taxon>Neoptera</taxon>
        <taxon>Paraneoptera</taxon>
        <taxon>Psocodea</taxon>
        <taxon>Troctomorpha</taxon>
        <taxon>Phthiraptera</taxon>
        <taxon>Anoplura</taxon>
        <taxon>Polyplacidae</taxon>
        <taxon>Polyplax</taxon>
    </lineage>
</organism>
<dbReference type="Proteomes" id="UP001372834">
    <property type="component" value="Unassembled WGS sequence"/>
</dbReference>
<dbReference type="EMBL" id="JAWJWE010000040">
    <property type="protein sequence ID" value="KAK6619557.1"/>
    <property type="molecule type" value="Genomic_DNA"/>
</dbReference>
<accession>A0AAN8S092</accession>
<sequence>MVDIEVVESRCDVRRSVEKIAGARIFLEGQRSSSRVSAYFSGHSSEAICPSYSQEIGGNKTKPSKTPFSGAA</sequence>
<comment type="caution">
    <text evidence="2">The sequence shown here is derived from an EMBL/GenBank/DDBJ whole genome shotgun (WGS) entry which is preliminary data.</text>
</comment>
<dbReference type="AlphaFoldDB" id="A0AAN8S092"/>
<protein>
    <submittedName>
        <fullName evidence="2">Uncharacterized protein</fullName>
    </submittedName>
</protein>
<proteinExistence type="predicted"/>
<evidence type="ECO:0000313" key="2">
    <source>
        <dbReference type="EMBL" id="KAK6619557.1"/>
    </source>
</evidence>